<protein>
    <recommendedName>
        <fullName evidence="2">Transposase IS204/IS1001/IS1096/IS1165 DDE domain-containing protein</fullName>
    </recommendedName>
</protein>
<evidence type="ECO:0000259" key="2">
    <source>
        <dbReference type="Pfam" id="PF01610"/>
    </source>
</evidence>
<dbReference type="KEGG" id="mxe:MYXE_00110"/>
<evidence type="ECO:0000313" key="3">
    <source>
        <dbReference type="EMBL" id="BBU20222.1"/>
    </source>
</evidence>
<feature type="compositionally biased region" description="Basic and acidic residues" evidence="1">
    <location>
        <begin position="114"/>
        <end position="123"/>
    </location>
</feature>
<feature type="compositionally biased region" description="Pro residues" evidence="1">
    <location>
        <begin position="62"/>
        <end position="71"/>
    </location>
</feature>
<feature type="compositionally biased region" description="Basic residues" evidence="1">
    <location>
        <begin position="124"/>
        <end position="138"/>
    </location>
</feature>
<dbReference type="Pfam" id="PF01610">
    <property type="entry name" value="DDE_Tnp_ISL3"/>
    <property type="match status" value="1"/>
</dbReference>
<dbReference type="InterPro" id="IPR002560">
    <property type="entry name" value="Transposase_DDE"/>
</dbReference>
<dbReference type="EMBL" id="AP022314">
    <property type="protein sequence ID" value="BBU20222.1"/>
    <property type="molecule type" value="Genomic_DNA"/>
</dbReference>
<reference evidence="3 4" key="1">
    <citation type="submission" date="2019-12" db="EMBL/GenBank/DDBJ databases">
        <title>Complete genome sequence of Mycolicibacterium xenopi str. JCM15661T.</title>
        <authorList>
            <person name="Yoshida M."/>
            <person name="Fukano H."/>
            <person name="Asakura T."/>
            <person name="Hoshino Y."/>
        </authorList>
    </citation>
    <scope>NUCLEOTIDE SEQUENCE [LARGE SCALE GENOMIC DNA]</scope>
    <source>
        <strain evidence="3 4">JCM 15661T</strain>
    </source>
</reference>
<feature type="compositionally biased region" description="Pro residues" evidence="1">
    <location>
        <begin position="147"/>
        <end position="159"/>
    </location>
</feature>
<feature type="region of interest" description="Disordered" evidence="1">
    <location>
        <begin position="103"/>
        <end position="159"/>
    </location>
</feature>
<evidence type="ECO:0000313" key="4">
    <source>
        <dbReference type="Proteomes" id="UP000464624"/>
    </source>
</evidence>
<proteinExistence type="predicted"/>
<dbReference type="AlphaFoldDB" id="A0AAD1GWV9"/>
<feature type="region of interest" description="Disordered" evidence="1">
    <location>
        <begin position="54"/>
        <end position="89"/>
    </location>
</feature>
<organism evidence="3 4">
    <name type="scientific">Mycobacterium xenopi</name>
    <dbReference type="NCBI Taxonomy" id="1789"/>
    <lineage>
        <taxon>Bacteria</taxon>
        <taxon>Bacillati</taxon>
        <taxon>Actinomycetota</taxon>
        <taxon>Actinomycetes</taxon>
        <taxon>Mycobacteriales</taxon>
        <taxon>Mycobacteriaceae</taxon>
        <taxon>Mycobacterium</taxon>
    </lineage>
</organism>
<evidence type="ECO:0000256" key="1">
    <source>
        <dbReference type="SAM" id="MobiDB-lite"/>
    </source>
</evidence>
<gene>
    <name evidence="3" type="ORF">MYXE_00110</name>
</gene>
<dbReference type="Proteomes" id="UP000464624">
    <property type="component" value="Chromosome"/>
</dbReference>
<feature type="domain" description="Transposase IS204/IS1001/IS1096/IS1165 DDE" evidence="2">
    <location>
        <begin position="2"/>
        <end position="59"/>
    </location>
</feature>
<sequence>MIDPFHVVRLAGNALDECRRRVQLATHGHRGRKTDPLYACRGTLQTGADLLTDKQQVRWQPYSPPTPTPRWKPPRPHRGRLPDPDRKTGRTLMAALITTLKHRRSQTLAGSHHPRADIDETSHRRAGLLRPPRHLQRAHRSDQRPSRTPPRILPRIPQPPNYIARSLLETGGFKPNYTAIYEQPDFVGPEVTVAEFVGPDF</sequence>
<accession>A0AAD1GWV9</accession>
<name>A0AAD1GWV9_MYCXE</name>